<comment type="caution">
    <text evidence="1">The sequence shown here is derived from an EMBL/GenBank/DDBJ whole genome shotgun (WGS) entry which is preliminary data.</text>
</comment>
<evidence type="ECO:0000313" key="1">
    <source>
        <dbReference type="EMBL" id="MBC8434450.1"/>
    </source>
</evidence>
<sequence length="98" mass="11685">MKQLTTEDKKKLLSDAFWDKNVDENQLYDLIIGKIETLPFLDKKLILCRLLSTYDWYTLIKLIPNKILEEALTDDVLGRLYPKELKEKYKYARGILFK</sequence>
<proteinExistence type="predicted"/>
<reference evidence="1 2" key="1">
    <citation type="submission" date="2020-08" db="EMBL/GenBank/DDBJ databases">
        <title>Bridging the membrane lipid divide: bacteria of the FCB group superphylum have the potential to synthesize archaeal ether lipids.</title>
        <authorList>
            <person name="Villanueva L."/>
            <person name="Von Meijenfeldt F.A.B."/>
            <person name="Westbye A.B."/>
            <person name="Yadav S."/>
            <person name="Hopmans E.C."/>
            <person name="Dutilh B.E."/>
            <person name="Sinninghe Damste J.S."/>
        </authorList>
    </citation>
    <scope>NUCLEOTIDE SEQUENCE [LARGE SCALE GENOMIC DNA]</scope>
    <source>
        <strain evidence="1">NIOZ-UU17</strain>
    </source>
</reference>
<dbReference type="EMBL" id="JACNIG010000445">
    <property type="protein sequence ID" value="MBC8434450.1"/>
    <property type="molecule type" value="Genomic_DNA"/>
</dbReference>
<evidence type="ECO:0000313" key="2">
    <source>
        <dbReference type="Proteomes" id="UP000605201"/>
    </source>
</evidence>
<protein>
    <submittedName>
        <fullName evidence="1">Uncharacterized protein</fullName>
    </submittedName>
</protein>
<name>A0A8J6TUY8_9BACT</name>
<gene>
    <name evidence="1" type="ORF">H8D96_21285</name>
</gene>
<dbReference type="AlphaFoldDB" id="A0A8J6TUY8"/>
<accession>A0A8J6TUY8</accession>
<dbReference type="Proteomes" id="UP000605201">
    <property type="component" value="Unassembled WGS sequence"/>
</dbReference>
<organism evidence="1 2">
    <name type="scientific">Candidatus Desulfatibia vada</name>
    <dbReference type="NCBI Taxonomy" id="2841696"/>
    <lineage>
        <taxon>Bacteria</taxon>
        <taxon>Pseudomonadati</taxon>
        <taxon>Thermodesulfobacteriota</taxon>
        <taxon>Desulfobacteria</taxon>
        <taxon>Desulfobacterales</taxon>
        <taxon>Desulfobacterales incertae sedis</taxon>
        <taxon>Candidatus Desulfatibia</taxon>
    </lineage>
</organism>